<feature type="compositionally biased region" description="Low complexity" evidence="7">
    <location>
        <begin position="287"/>
        <end position="296"/>
    </location>
</feature>
<dbReference type="EMBL" id="JAROCA020000001">
    <property type="protein sequence ID" value="MDY0406015.1"/>
    <property type="molecule type" value="Genomic_DNA"/>
</dbReference>
<dbReference type="InterPro" id="IPR001078">
    <property type="entry name" value="2-oxoacid_DH_actylTfrase"/>
</dbReference>
<dbReference type="Pfam" id="PF02817">
    <property type="entry name" value="E3_binding"/>
    <property type="match status" value="1"/>
</dbReference>
<dbReference type="Pfam" id="PF00198">
    <property type="entry name" value="2-oxoacid_dh"/>
    <property type="match status" value="1"/>
</dbReference>
<evidence type="ECO:0000256" key="1">
    <source>
        <dbReference type="ARBA" id="ARBA00001938"/>
    </source>
</evidence>
<evidence type="ECO:0000259" key="9">
    <source>
        <dbReference type="PROSITE" id="PS51826"/>
    </source>
</evidence>
<dbReference type="PROSITE" id="PS51826">
    <property type="entry name" value="PSBD"/>
    <property type="match status" value="1"/>
</dbReference>
<dbReference type="InterPro" id="IPR000089">
    <property type="entry name" value="Biotin_lipoyl"/>
</dbReference>
<dbReference type="SUPFAM" id="SSF51230">
    <property type="entry name" value="Single hybrid motif"/>
    <property type="match status" value="2"/>
</dbReference>
<evidence type="ECO:0000259" key="8">
    <source>
        <dbReference type="PROSITE" id="PS50968"/>
    </source>
</evidence>
<keyword evidence="5 6" id="KW-0012">Acyltransferase</keyword>
<feature type="region of interest" description="Disordered" evidence="7">
    <location>
        <begin position="188"/>
        <end position="222"/>
    </location>
</feature>
<name>A0ABU5CKK1_9BACI</name>
<proteinExistence type="inferred from homology"/>
<dbReference type="PROSITE" id="PS00189">
    <property type="entry name" value="LIPOYL"/>
    <property type="match status" value="2"/>
</dbReference>
<dbReference type="Gene3D" id="3.30.559.10">
    <property type="entry name" value="Chloramphenicol acetyltransferase-like domain"/>
    <property type="match status" value="1"/>
</dbReference>
<evidence type="ECO:0000313" key="10">
    <source>
        <dbReference type="EMBL" id="MDY0406015.1"/>
    </source>
</evidence>
<gene>
    <name evidence="10" type="ORF">P5G51_011985</name>
</gene>
<dbReference type="PROSITE" id="PS50968">
    <property type="entry name" value="BIOTINYL_LIPOYL"/>
    <property type="match status" value="2"/>
</dbReference>
<dbReference type="SUPFAM" id="SSF47005">
    <property type="entry name" value="Peripheral subunit-binding domain of 2-oxo acid dehydrogenase complex"/>
    <property type="match status" value="1"/>
</dbReference>
<comment type="caution">
    <text evidence="10">The sequence shown here is derived from an EMBL/GenBank/DDBJ whole genome shotgun (WGS) entry which is preliminary data.</text>
</comment>
<dbReference type="InterPro" id="IPR036625">
    <property type="entry name" value="E3-bd_dom_sf"/>
</dbReference>
<organism evidence="10 11">
    <name type="scientific">Tigheibacillus jepli</name>
    <dbReference type="NCBI Taxonomy" id="3035914"/>
    <lineage>
        <taxon>Bacteria</taxon>
        <taxon>Bacillati</taxon>
        <taxon>Bacillota</taxon>
        <taxon>Bacilli</taxon>
        <taxon>Bacillales</taxon>
        <taxon>Bacillaceae</taxon>
        <taxon>Tigheibacillus</taxon>
    </lineage>
</organism>
<dbReference type="Gene3D" id="2.40.50.100">
    <property type="match status" value="2"/>
</dbReference>
<protein>
    <recommendedName>
        <fullName evidence="6">Dihydrolipoamide acetyltransferase component of pyruvate dehydrogenase complex</fullName>
        <ecNumber evidence="6">2.3.1.-</ecNumber>
    </recommendedName>
</protein>
<evidence type="ECO:0000256" key="4">
    <source>
        <dbReference type="ARBA" id="ARBA00022823"/>
    </source>
</evidence>
<dbReference type="InterPro" id="IPR023213">
    <property type="entry name" value="CAT-like_dom_sf"/>
</dbReference>
<dbReference type="CDD" id="cd06849">
    <property type="entry name" value="lipoyl_domain"/>
    <property type="match status" value="2"/>
</dbReference>
<dbReference type="PANTHER" id="PTHR43178">
    <property type="entry name" value="DIHYDROLIPOAMIDE ACETYLTRANSFERASE COMPONENT OF PYRUVATE DEHYDROGENASE COMPLEX"/>
    <property type="match status" value="1"/>
</dbReference>
<dbReference type="InterPro" id="IPR050743">
    <property type="entry name" value="2-oxoacid_DH_E2_comp"/>
</dbReference>
<comment type="similarity">
    <text evidence="2 6">Belongs to the 2-oxoacid dehydrogenase family.</text>
</comment>
<keyword evidence="3 6" id="KW-0808">Transferase</keyword>
<comment type="cofactor">
    <cofactor evidence="1 6">
        <name>(R)-lipoate</name>
        <dbReference type="ChEBI" id="CHEBI:83088"/>
    </cofactor>
</comment>
<reference evidence="10 11" key="1">
    <citation type="submission" date="2023-10" db="EMBL/GenBank/DDBJ databases">
        <title>179-bfca-hs.</title>
        <authorList>
            <person name="Miliotis G."/>
            <person name="Sengupta P."/>
            <person name="Hameed A."/>
            <person name="Chuvochina M."/>
            <person name="Mcdonagh F."/>
            <person name="Simpson A.C."/>
            <person name="Singh N.K."/>
            <person name="Rekha P.D."/>
            <person name="Raman K."/>
            <person name="Hugenholtz P."/>
            <person name="Venkateswaran K."/>
        </authorList>
    </citation>
    <scope>NUCLEOTIDE SEQUENCE [LARGE SCALE GENOMIC DNA]</scope>
    <source>
        <strain evidence="10 11">179-BFC-A-HS</strain>
    </source>
</reference>
<evidence type="ECO:0000256" key="5">
    <source>
        <dbReference type="ARBA" id="ARBA00023315"/>
    </source>
</evidence>
<feature type="region of interest" description="Disordered" evidence="7">
    <location>
        <begin position="264"/>
        <end position="301"/>
    </location>
</feature>
<evidence type="ECO:0000256" key="7">
    <source>
        <dbReference type="SAM" id="MobiDB-lite"/>
    </source>
</evidence>
<evidence type="ECO:0000256" key="6">
    <source>
        <dbReference type="RuleBase" id="RU003423"/>
    </source>
</evidence>
<evidence type="ECO:0000256" key="2">
    <source>
        <dbReference type="ARBA" id="ARBA00007317"/>
    </source>
</evidence>
<dbReference type="InterPro" id="IPR004167">
    <property type="entry name" value="PSBD"/>
</dbReference>
<dbReference type="SUPFAM" id="SSF52777">
    <property type="entry name" value="CoA-dependent acyltransferases"/>
    <property type="match status" value="1"/>
</dbReference>
<feature type="domain" description="Lipoyl-binding" evidence="8">
    <location>
        <begin position="2"/>
        <end position="77"/>
    </location>
</feature>
<sequence length="528" mass="57487">MAFEFKLPDIGEGIHEGEIVKWFVKAGDEVKEDDVLCEVQNDKAVVEIPSPVDGTVKKVHVDEGTVATVGDTIITFDAEGYEDEADESDSSNESDAEKASADHQESKSTGTYAFKLPDIGEGIHEGEIVKWFIKAGDEVKEDDVLCEVQNDKAVVEIPSPVDGTVKKVHVDEGTVATVGETIVTFDAEGYESDEEETVSEKTEEKSQNESKPASKPEKDSNARVIAMPSVRKYARDHDVDIHEVTGSGKNGRVLTEDIDKYLNGEQETSAPAAEKQTTKEESKKAASKPAAAAAELPETREKMSGIRKAIAKQMVHSKQTAPHVTLMDDVDVSALVAHRKKFKPIAAEQEIKLTYLPYVVKALVSALKKYPILNANVDDETEEIVYKHYYNVGIAADTEKGLLVPVVKDADRKSIFTISKEINELADKARSGKLTPGEMKGASSTITNIGSAGGQWFTPVLNYPESSILGIGRIQEKPVVREGEIVIAPVLALSLSFDHRIIDGATAQNALNQVKRLLSDPQLIMMEA</sequence>
<accession>A0ABU5CKK1</accession>
<dbReference type="PANTHER" id="PTHR43178:SF5">
    <property type="entry name" value="LIPOAMIDE ACYLTRANSFERASE COMPONENT OF BRANCHED-CHAIN ALPHA-KETO ACID DEHYDROGENASE COMPLEX, MITOCHONDRIAL"/>
    <property type="match status" value="1"/>
</dbReference>
<feature type="domain" description="Lipoyl-binding" evidence="8">
    <location>
        <begin position="111"/>
        <end position="186"/>
    </location>
</feature>
<feature type="compositionally biased region" description="Acidic residues" evidence="7">
    <location>
        <begin position="188"/>
        <end position="197"/>
    </location>
</feature>
<feature type="domain" description="Peripheral subunit-binding (PSBD)" evidence="9">
    <location>
        <begin position="225"/>
        <end position="262"/>
    </location>
</feature>
<dbReference type="InterPro" id="IPR011053">
    <property type="entry name" value="Single_hybrid_motif"/>
</dbReference>
<dbReference type="EC" id="2.3.1.-" evidence="6"/>
<dbReference type="Proteomes" id="UP001228376">
    <property type="component" value="Unassembled WGS sequence"/>
</dbReference>
<feature type="region of interest" description="Disordered" evidence="7">
    <location>
        <begin position="82"/>
        <end position="111"/>
    </location>
</feature>
<feature type="compositionally biased region" description="Basic and acidic residues" evidence="7">
    <location>
        <begin position="95"/>
        <end position="106"/>
    </location>
</feature>
<evidence type="ECO:0000256" key="3">
    <source>
        <dbReference type="ARBA" id="ARBA00022679"/>
    </source>
</evidence>
<dbReference type="Gene3D" id="4.10.320.10">
    <property type="entry name" value="E3-binding domain"/>
    <property type="match status" value="1"/>
</dbReference>
<keyword evidence="11" id="KW-1185">Reference proteome</keyword>
<evidence type="ECO:0000313" key="11">
    <source>
        <dbReference type="Proteomes" id="UP001228376"/>
    </source>
</evidence>
<keyword evidence="4 6" id="KW-0450">Lipoyl</keyword>
<dbReference type="InterPro" id="IPR003016">
    <property type="entry name" value="2-oxoA_DH_lipoyl-BS"/>
</dbReference>
<dbReference type="Pfam" id="PF00364">
    <property type="entry name" value="Biotin_lipoyl"/>
    <property type="match status" value="2"/>
</dbReference>
<feature type="compositionally biased region" description="Basic and acidic residues" evidence="7">
    <location>
        <begin position="198"/>
        <end position="221"/>
    </location>
</feature>
<dbReference type="RefSeq" id="WP_320384682.1">
    <property type="nucleotide sequence ID" value="NZ_JAROCA020000001.1"/>
</dbReference>
<feature type="compositionally biased region" description="Acidic residues" evidence="7">
    <location>
        <begin position="82"/>
        <end position="94"/>
    </location>
</feature>